<keyword evidence="2" id="KW-1185">Reference proteome</keyword>
<dbReference type="OrthoDB" id="5350472at2759"/>
<reference evidence="1" key="1">
    <citation type="journal article" date="2020" name="BMC Genomics">
        <title>Correction to: Identification and distribution of gene clusters required for synthesis of sphingolipid metabolism inhibitors in diverse species of the filamentous fungus Fusarium.</title>
        <authorList>
            <person name="Kim H.S."/>
            <person name="Lohmar J.M."/>
            <person name="Busman M."/>
            <person name="Brown D.W."/>
            <person name="Naumann T.A."/>
            <person name="Divon H.H."/>
            <person name="Lysoe E."/>
            <person name="Uhlig S."/>
            <person name="Proctor R.H."/>
        </authorList>
    </citation>
    <scope>NUCLEOTIDE SEQUENCE</scope>
    <source>
        <strain evidence="1">NRRL 45417</strain>
    </source>
</reference>
<gene>
    <name evidence="1" type="ORF">FGADI_2138</name>
</gene>
<dbReference type="EMBL" id="JABFAI010000045">
    <property type="protein sequence ID" value="KAF4958794.1"/>
    <property type="molecule type" value="Genomic_DNA"/>
</dbReference>
<proteinExistence type="predicted"/>
<dbReference type="Proteomes" id="UP000604273">
    <property type="component" value="Unassembled WGS sequence"/>
</dbReference>
<protein>
    <submittedName>
        <fullName evidence="1">Uncharacterized protein</fullName>
    </submittedName>
</protein>
<name>A0A8H4TJA8_9HYPO</name>
<evidence type="ECO:0000313" key="1">
    <source>
        <dbReference type="EMBL" id="KAF4958794.1"/>
    </source>
</evidence>
<accession>A0A8H4TJA8</accession>
<dbReference type="AlphaFoldDB" id="A0A8H4TJA8"/>
<reference evidence="1" key="2">
    <citation type="submission" date="2020-05" db="EMBL/GenBank/DDBJ databases">
        <authorList>
            <person name="Kim H.-S."/>
            <person name="Proctor R.H."/>
            <person name="Brown D.W."/>
        </authorList>
    </citation>
    <scope>NUCLEOTIDE SEQUENCE</scope>
    <source>
        <strain evidence="1">NRRL 45417</strain>
    </source>
</reference>
<sequence length="110" mass="11946">MSIPANSVPDDWTTDAEEMRTDFYWGEDGSGRLAAASVGITNPVALMIKEREAGGDGYVFQDAGGIYLWSMSTDEVYKYTKPTSLDAILAEMQKPAGRGKVEMALMPQSS</sequence>
<comment type="caution">
    <text evidence="1">The sequence shown here is derived from an EMBL/GenBank/DDBJ whole genome shotgun (WGS) entry which is preliminary data.</text>
</comment>
<evidence type="ECO:0000313" key="2">
    <source>
        <dbReference type="Proteomes" id="UP000604273"/>
    </source>
</evidence>
<organism evidence="1 2">
    <name type="scientific">Fusarium gaditjirri</name>
    <dbReference type="NCBI Taxonomy" id="282569"/>
    <lineage>
        <taxon>Eukaryota</taxon>
        <taxon>Fungi</taxon>
        <taxon>Dikarya</taxon>
        <taxon>Ascomycota</taxon>
        <taxon>Pezizomycotina</taxon>
        <taxon>Sordariomycetes</taxon>
        <taxon>Hypocreomycetidae</taxon>
        <taxon>Hypocreales</taxon>
        <taxon>Nectriaceae</taxon>
        <taxon>Fusarium</taxon>
        <taxon>Fusarium nisikadoi species complex</taxon>
    </lineage>
</organism>